<comment type="function">
    <text evidence="5">Endoribonuclease that initiates mRNA decay.</text>
</comment>
<dbReference type="InterPro" id="IPR006674">
    <property type="entry name" value="HD_domain"/>
</dbReference>
<dbReference type="PROSITE" id="PS51831">
    <property type="entry name" value="HD"/>
    <property type="match status" value="1"/>
</dbReference>
<dbReference type="NCBIfam" id="TIGR03319">
    <property type="entry name" value="RNase_Y"/>
    <property type="match status" value="1"/>
</dbReference>
<keyword evidence="1 5" id="KW-0540">Nuclease</keyword>
<evidence type="ECO:0000256" key="3">
    <source>
        <dbReference type="ARBA" id="ARBA00022801"/>
    </source>
</evidence>
<gene>
    <name evidence="5" type="primary">rny</name>
    <name evidence="9" type="ORF">A3F84_07960</name>
</gene>
<dbReference type="PANTHER" id="PTHR12826:SF15">
    <property type="entry name" value="RIBONUCLEASE Y"/>
    <property type="match status" value="1"/>
</dbReference>
<proteinExistence type="inferred from homology"/>
<comment type="subcellular location">
    <subcellularLocation>
        <location evidence="5">Cell membrane</location>
        <topology evidence="5">Single-pass membrane protein</topology>
    </subcellularLocation>
</comment>
<dbReference type="NCBIfam" id="TIGR00277">
    <property type="entry name" value="HDIG"/>
    <property type="match status" value="1"/>
</dbReference>
<dbReference type="Gene3D" id="1.10.3210.10">
    <property type="entry name" value="Hypothetical protein af1432"/>
    <property type="match status" value="1"/>
</dbReference>
<dbReference type="GO" id="GO:0003723">
    <property type="term" value="F:RNA binding"/>
    <property type="evidence" value="ECO:0007669"/>
    <property type="project" value="UniProtKB-UniRule"/>
</dbReference>
<evidence type="ECO:0000256" key="6">
    <source>
        <dbReference type="NCBIfam" id="TIGR03319"/>
    </source>
</evidence>
<dbReference type="EC" id="3.1.-.-" evidence="5 6"/>
<evidence type="ECO:0000256" key="5">
    <source>
        <dbReference type="HAMAP-Rule" id="MF_00335"/>
    </source>
</evidence>
<dbReference type="InterPro" id="IPR004087">
    <property type="entry name" value="KH_dom"/>
</dbReference>
<dbReference type="Pfam" id="PF00013">
    <property type="entry name" value="KH_1"/>
    <property type="match status" value="1"/>
</dbReference>
<keyword evidence="5" id="KW-1133">Transmembrane helix</keyword>
<keyword evidence="5" id="KW-0812">Transmembrane</keyword>
<dbReference type="InterPro" id="IPR006675">
    <property type="entry name" value="HDIG_dom"/>
</dbReference>
<dbReference type="GO" id="GO:0005886">
    <property type="term" value="C:plasma membrane"/>
    <property type="evidence" value="ECO:0007669"/>
    <property type="project" value="UniProtKB-SubCell"/>
</dbReference>
<dbReference type="CDD" id="cd22431">
    <property type="entry name" value="KH-I_RNaseY"/>
    <property type="match status" value="1"/>
</dbReference>
<dbReference type="InterPro" id="IPR036612">
    <property type="entry name" value="KH_dom_type_1_sf"/>
</dbReference>
<keyword evidence="5" id="KW-0472">Membrane</keyword>
<keyword evidence="7" id="KW-0175">Coiled coil</keyword>
<organism evidence="9 10">
    <name type="scientific">Handelsmanbacteria sp. (strain RIFCSPLOWO2_12_FULL_64_10)</name>
    <dbReference type="NCBI Taxonomy" id="1817868"/>
    <lineage>
        <taxon>Bacteria</taxon>
        <taxon>Candidatus Handelsmaniibacteriota</taxon>
    </lineage>
</organism>
<evidence type="ECO:0000313" key="9">
    <source>
        <dbReference type="EMBL" id="OGG46271.1"/>
    </source>
</evidence>
<evidence type="ECO:0000256" key="2">
    <source>
        <dbReference type="ARBA" id="ARBA00022759"/>
    </source>
</evidence>
<dbReference type="SUPFAM" id="SSF54791">
    <property type="entry name" value="Eukaryotic type KH-domain (KH-domain type I)"/>
    <property type="match status" value="1"/>
</dbReference>
<dbReference type="AlphaFoldDB" id="A0A1F6CBC8"/>
<dbReference type="CDD" id="cd00077">
    <property type="entry name" value="HDc"/>
    <property type="match status" value="1"/>
</dbReference>
<evidence type="ECO:0000256" key="4">
    <source>
        <dbReference type="ARBA" id="ARBA00022884"/>
    </source>
</evidence>
<keyword evidence="2 5" id="KW-0255">Endonuclease</keyword>
<evidence type="ECO:0000259" key="8">
    <source>
        <dbReference type="PROSITE" id="PS51831"/>
    </source>
</evidence>
<sequence>MDQTMPTITVMLLSAGLLIIGFLTGWLINSKITYSRMSKAEESAEKIVKDALLEAEALKKTAMLEAKDEMYKEQIKVEREMEARREELQRAEFKLVTRERQLDRKVDLLNNKERSISGKERQFALREKTLQAKEEQLSAVIVEQNTKLERIAGMSQEEAKALLMANMEEEARKEAAWKAREIREEAVAKADREAKEIITRAVQRLAAKHVAESTVSIVNLPSDEMKGRIIGREGRNIRAFETSTGVDVIVDDTPQAVILSGFDPVRREVARMALERLILDGRIHPGRIEEIVEKTRQDMEGVIREAGEQAAFDAGVHGLHERLVEMLGRLKFKMSYGQNLLMHSKEVAFLAGMMAEHLGLDAALARRAGLLHDIGKAATHEMEGTPEEIGAEMARKYGEVPVVVNAIETHPEGSEIISPIVALVEAADTMSSRRPGAERDTLEGFIKRMERLESTASAFSGVQNAYAIQAGREVRVIVDSDLVNDADTDRLASEISEKIEREMEFPGQVKVTVIRELRAVDYAMREIKSGAGIGSLQTTIGNHRRSP</sequence>
<dbReference type="InterPro" id="IPR022711">
    <property type="entry name" value="RNase_Y_N"/>
</dbReference>
<dbReference type="PANTHER" id="PTHR12826">
    <property type="entry name" value="RIBONUCLEASE Y"/>
    <property type="match status" value="1"/>
</dbReference>
<dbReference type="GO" id="GO:0016787">
    <property type="term" value="F:hydrolase activity"/>
    <property type="evidence" value="ECO:0007669"/>
    <property type="project" value="UniProtKB-KW"/>
</dbReference>
<reference evidence="9 10" key="1">
    <citation type="journal article" date="2016" name="Nat. Commun.">
        <title>Thousands of microbial genomes shed light on interconnected biogeochemical processes in an aquifer system.</title>
        <authorList>
            <person name="Anantharaman K."/>
            <person name="Brown C.T."/>
            <person name="Hug L.A."/>
            <person name="Sharon I."/>
            <person name="Castelle C.J."/>
            <person name="Probst A.J."/>
            <person name="Thomas B.C."/>
            <person name="Singh A."/>
            <person name="Wilkins M.J."/>
            <person name="Karaoz U."/>
            <person name="Brodie E.L."/>
            <person name="Williams K.H."/>
            <person name="Hubbard S.S."/>
            <person name="Banfield J.F."/>
        </authorList>
    </citation>
    <scope>NUCLEOTIDE SEQUENCE [LARGE SCALE GENOMIC DNA]</scope>
    <source>
        <strain evidence="10">RIFCSPLOWO2_12_FULL_64_10</strain>
    </source>
</reference>
<keyword evidence="3 5" id="KW-0378">Hydrolase</keyword>
<name>A0A1F6CBC8_HANXR</name>
<dbReference type="SUPFAM" id="SSF109604">
    <property type="entry name" value="HD-domain/PDEase-like"/>
    <property type="match status" value="1"/>
</dbReference>
<dbReference type="InterPro" id="IPR003607">
    <property type="entry name" value="HD/PDEase_dom"/>
</dbReference>
<dbReference type="SMART" id="SM00471">
    <property type="entry name" value="HDc"/>
    <property type="match status" value="1"/>
</dbReference>
<dbReference type="GO" id="GO:0006402">
    <property type="term" value="P:mRNA catabolic process"/>
    <property type="evidence" value="ECO:0007669"/>
    <property type="project" value="UniProtKB-UniRule"/>
</dbReference>
<dbReference type="InterPro" id="IPR017705">
    <property type="entry name" value="Ribonuclease_Y"/>
</dbReference>
<feature type="coiled-coil region" evidence="7">
    <location>
        <begin position="41"/>
        <end position="91"/>
    </location>
</feature>
<evidence type="ECO:0000256" key="7">
    <source>
        <dbReference type="SAM" id="Coils"/>
    </source>
</evidence>
<evidence type="ECO:0000313" key="10">
    <source>
        <dbReference type="Proteomes" id="UP000178606"/>
    </source>
</evidence>
<dbReference type="Pfam" id="PF01966">
    <property type="entry name" value="HD"/>
    <property type="match status" value="1"/>
</dbReference>
<feature type="transmembrane region" description="Helical" evidence="5">
    <location>
        <begin position="6"/>
        <end position="28"/>
    </location>
</feature>
<dbReference type="HAMAP" id="MF_00335">
    <property type="entry name" value="RNase_Y"/>
    <property type="match status" value="1"/>
</dbReference>
<dbReference type="Proteomes" id="UP000178606">
    <property type="component" value="Unassembled WGS sequence"/>
</dbReference>
<dbReference type="EMBL" id="MFKF01000328">
    <property type="protein sequence ID" value="OGG46271.1"/>
    <property type="molecule type" value="Genomic_DNA"/>
</dbReference>
<evidence type="ECO:0000256" key="1">
    <source>
        <dbReference type="ARBA" id="ARBA00022722"/>
    </source>
</evidence>
<keyword evidence="4 5" id="KW-0694">RNA-binding</keyword>
<dbReference type="InterPro" id="IPR004088">
    <property type="entry name" value="KH_dom_type_1"/>
</dbReference>
<comment type="similarity">
    <text evidence="5">Belongs to the RNase Y family.</text>
</comment>
<protein>
    <recommendedName>
        <fullName evidence="5 6">Ribonuclease Y</fullName>
        <shortName evidence="5">RNase Y</shortName>
        <ecNumber evidence="5 6">3.1.-.-</ecNumber>
    </recommendedName>
</protein>
<dbReference type="Gene3D" id="3.30.1370.10">
    <property type="entry name" value="K Homology domain, type 1"/>
    <property type="match status" value="1"/>
</dbReference>
<dbReference type="Pfam" id="PF12072">
    <property type="entry name" value="RNase_Y_N"/>
    <property type="match status" value="1"/>
</dbReference>
<keyword evidence="5" id="KW-1003">Cell membrane</keyword>
<accession>A0A1F6CBC8</accession>
<feature type="domain" description="HD" evidence="8">
    <location>
        <begin position="340"/>
        <end position="433"/>
    </location>
</feature>
<comment type="caution">
    <text evidence="9">The sequence shown here is derived from an EMBL/GenBank/DDBJ whole genome shotgun (WGS) entry which is preliminary data.</text>
</comment>
<dbReference type="SMART" id="SM00322">
    <property type="entry name" value="KH"/>
    <property type="match status" value="1"/>
</dbReference>
<dbReference type="GO" id="GO:0004521">
    <property type="term" value="F:RNA endonuclease activity"/>
    <property type="evidence" value="ECO:0007669"/>
    <property type="project" value="UniProtKB-UniRule"/>
</dbReference>
<dbReference type="PROSITE" id="PS50084">
    <property type="entry name" value="KH_TYPE_1"/>
    <property type="match status" value="1"/>
</dbReference>